<comment type="caution">
    <text evidence="1">The sequence shown here is derived from an EMBL/GenBank/DDBJ whole genome shotgun (WGS) entry which is preliminary data.</text>
</comment>
<reference evidence="1" key="2">
    <citation type="submission" date="2021-04" db="EMBL/GenBank/DDBJ databases">
        <authorList>
            <person name="Gilroy R."/>
        </authorList>
    </citation>
    <scope>NUCLEOTIDE SEQUENCE</scope>
    <source>
        <strain evidence="1">USAMLcec2-132</strain>
    </source>
</reference>
<evidence type="ECO:0000313" key="1">
    <source>
        <dbReference type="EMBL" id="HJC22497.1"/>
    </source>
</evidence>
<gene>
    <name evidence="1" type="ORF">H9761_02185</name>
</gene>
<organism evidence="1 2">
    <name type="scientific">Candidatus Eisenbergiella merdavium</name>
    <dbReference type="NCBI Taxonomy" id="2838551"/>
    <lineage>
        <taxon>Bacteria</taxon>
        <taxon>Bacillati</taxon>
        <taxon>Bacillota</taxon>
        <taxon>Clostridia</taxon>
        <taxon>Lachnospirales</taxon>
        <taxon>Lachnospiraceae</taxon>
        <taxon>Eisenbergiella</taxon>
    </lineage>
</organism>
<dbReference type="AlphaFoldDB" id="A0A9D2NDS4"/>
<proteinExistence type="predicted"/>
<name>A0A9D2NDS4_9FIRM</name>
<sequence length="64" mass="7090">MATSSITKNFVISGRRQVEMFADAVEASANDQTPPIKVNATFLTDPKDIAKFMEKRKKMNAGNK</sequence>
<dbReference type="Proteomes" id="UP000823891">
    <property type="component" value="Unassembled WGS sequence"/>
</dbReference>
<dbReference type="EMBL" id="DWWS01000013">
    <property type="protein sequence ID" value="HJC22497.1"/>
    <property type="molecule type" value="Genomic_DNA"/>
</dbReference>
<evidence type="ECO:0000313" key="2">
    <source>
        <dbReference type="Proteomes" id="UP000823891"/>
    </source>
</evidence>
<reference evidence="1" key="1">
    <citation type="journal article" date="2021" name="PeerJ">
        <title>Extensive microbial diversity within the chicken gut microbiome revealed by metagenomics and culture.</title>
        <authorList>
            <person name="Gilroy R."/>
            <person name="Ravi A."/>
            <person name="Getino M."/>
            <person name="Pursley I."/>
            <person name="Horton D.L."/>
            <person name="Alikhan N.F."/>
            <person name="Baker D."/>
            <person name="Gharbi K."/>
            <person name="Hall N."/>
            <person name="Watson M."/>
            <person name="Adriaenssens E.M."/>
            <person name="Foster-Nyarko E."/>
            <person name="Jarju S."/>
            <person name="Secka A."/>
            <person name="Antonio M."/>
            <person name="Oren A."/>
            <person name="Chaudhuri R.R."/>
            <person name="La Ragione R."/>
            <person name="Hildebrand F."/>
            <person name="Pallen M.J."/>
        </authorList>
    </citation>
    <scope>NUCLEOTIDE SEQUENCE</scope>
    <source>
        <strain evidence="1">USAMLcec2-132</strain>
    </source>
</reference>
<protein>
    <submittedName>
        <fullName evidence="1">Uncharacterized protein</fullName>
    </submittedName>
</protein>
<accession>A0A9D2NDS4</accession>